<protein>
    <submittedName>
        <fullName evidence="1">Uncharacterized protein</fullName>
    </submittedName>
</protein>
<dbReference type="EMBL" id="JASCZI010121100">
    <property type="protein sequence ID" value="MED6159732.1"/>
    <property type="molecule type" value="Genomic_DNA"/>
</dbReference>
<keyword evidence="2" id="KW-1185">Reference proteome</keyword>
<evidence type="ECO:0000313" key="1">
    <source>
        <dbReference type="EMBL" id="MED6159732.1"/>
    </source>
</evidence>
<evidence type="ECO:0000313" key="2">
    <source>
        <dbReference type="Proteomes" id="UP001341840"/>
    </source>
</evidence>
<organism evidence="1 2">
    <name type="scientific">Stylosanthes scabra</name>
    <dbReference type="NCBI Taxonomy" id="79078"/>
    <lineage>
        <taxon>Eukaryota</taxon>
        <taxon>Viridiplantae</taxon>
        <taxon>Streptophyta</taxon>
        <taxon>Embryophyta</taxon>
        <taxon>Tracheophyta</taxon>
        <taxon>Spermatophyta</taxon>
        <taxon>Magnoliopsida</taxon>
        <taxon>eudicotyledons</taxon>
        <taxon>Gunneridae</taxon>
        <taxon>Pentapetalae</taxon>
        <taxon>rosids</taxon>
        <taxon>fabids</taxon>
        <taxon>Fabales</taxon>
        <taxon>Fabaceae</taxon>
        <taxon>Papilionoideae</taxon>
        <taxon>50 kb inversion clade</taxon>
        <taxon>dalbergioids sensu lato</taxon>
        <taxon>Dalbergieae</taxon>
        <taxon>Pterocarpus clade</taxon>
        <taxon>Stylosanthes</taxon>
    </lineage>
</organism>
<gene>
    <name evidence="1" type="ORF">PIB30_044971</name>
</gene>
<sequence length="112" mass="12639">MGFFFGGSDWITSSPTPAWRRLLTEALRMNHRCDLGWYPPPLFFLFHFFIKKGFDAKIAATVAEKTRLPFITTDIKVDTDSNADMGTIDVVATCRCLETSMFVTGLVVHICL</sequence>
<accession>A0ABU6UG84</accession>
<name>A0ABU6UG84_9FABA</name>
<reference evidence="1 2" key="1">
    <citation type="journal article" date="2023" name="Plants (Basel)">
        <title>Bridging the Gap: Combining Genomics and Transcriptomics Approaches to Understand Stylosanthes scabra, an Orphan Legume from the Brazilian Caatinga.</title>
        <authorList>
            <person name="Ferreira-Neto J.R.C."/>
            <person name="da Silva M.D."/>
            <person name="Binneck E."/>
            <person name="de Melo N.F."/>
            <person name="da Silva R.H."/>
            <person name="de Melo A.L.T.M."/>
            <person name="Pandolfi V."/>
            <person name="Bustamante F.O."/>
            <person name="Brasileiro-Vidal A.C."/>
            <person name="Benko-Iseppon A.M."/>
        </authorList>
    </citation>
    <scope>NUCLEOTIDE SEQUENCE [LARGE SCALE GENOMIC DNA]</scope>
    <source>
        <tissue evidence="1">Leaves</tissue>
    </source>
</reference>
<proteinExistence type="predicted"/>
<dbReference type="Proteomes" id="UP001341840">
    <property type="component" value="Unassembled WGS sequence"/>
</dbReference>
<comment type="caution">
    <text evidence="1">The sequence shown here is derived from an EMBL/GenBank/DDBJ whole genome shotgun (WGS) entry which is preliminary data.</text>
</comment>